<gene>
    <name evidence="6" type="ORF">MSL71_10440</name>
</gene>
<evidence type="ECO:0000256" key="1">
    <source>
        <dbReference type="ARBA" id="ARBA00022553"/>
    </source>
</evidence>
<dbReference type="PANTHER" id="PTHR48111:SF40">
    <property type="entry name" value="PHOSPHATE REGULON TRANSCRIPTIONAL REGULATORY PROTEIN PHOB"/>
    <property type="match status" value="1"/>
</dbReference>
<dbReference type="SUPFAM" id="SSF52172">
    <property type="entry name" value="CheY-like"/>
    <property type="match status" value="1"/>
</dbReference>
<dbReference type="AlphaFoldDB" id="A0A4U8YIB4"/>
<feature type="domain" description="Response regulatory" evidence="5">
    <location>
        <begin position="6"/>
        <end position="120"/>
    </location>
</feature>
<sequence length="144" mass="16028">MTYTPHVLVVDDEKEFANTLAKRLELRNFKTKVAYSGEEALEILTEGLTDMVILDVLMPGLDGCETLVRIKADHPLIPVLMLTGEATVERAITGMKAGALDFLMKPCDIGVIAEKLEAAYKLKCDHEARIRDAEINNIIEKKGW</sequence>
<protein>
    <submittedName>
        <fullName evidence="6">Signal transduction response regulator receiver domain</fullName>
    </submittedName>
</protein>
<keyword evidence="2" id="KW-0902">Two-component regulatory system</keyword>
<evidence type="ECO:0000256" key="2">
    <source>
        <dbReference type="ARBA" id="ARBA00023012"/>
    </source>
</evidence>
<name>A0A4U8YIB4_9BACT</name>
<dbReference type="Proteomes" id="UP000507962">
    <property type="component" value="Unassembled WGS sequence"/>
</dbReference>
<evidence type="ECO:0000313" key="6">
    <source>
        <dbReference type="EMBL" id="VFQ43415.1"/>
    </source>
</evidence>
<dbReference type="GO" id="GO:0000156">
    <property type="term" value="F:phosphorelay response regulator activity"/>
    <property type="evidence" value="ECO:0007669"/>
    <property type="project" value="TreeGrafter"/>
</dbReference>
<evidence type="ECO:0000256" key="4">
    <source>
        <dbReference type="PROSITE-ProRule" id="PRU00169"/>
    </source>
</evidence>
<feature type="modified residue" description="4-aspartylphosphate" evidence="4">
    <location>
        <position position="55"/>
    </location>
</feature>
<reference evidence="6 7" key="1">
    <citation type="submission" date="2019-03" db="EMBL/GenBank/DDBJ databases">
        <authorList>
            <person name="Nijsse B."/>
        </authorList>
    </citation>
    <scope>NUCLEOTIDE SEQUENCE [LARGE SCALE GENOMIC DNA]</scope>
    <source>
        <strain evidence="6">Desulfoluna butyratoxydans MSL71</strain>
    </source>
</reference>
<keyword evidence="1 4" id="KW-0597">Phosphoprotein</keyword>
<dbReference type="Pfam" id="PF00072">
    <property type="entry name" value="Response_reg"/>
    <property type="match status" value="1"/>
</dbReference>
<dbReference type="GO" id="GO:0032993">
    <property type="term" value="C:protein-DNA complex"/>
    <property type="evidence" value="ECO:0007669"/>
    <property type="project" value="TreeGrafter"/>
</dbReference>
<evidence type="ECO:0000259" key="5">
    <source>
        <dbReference type="PROSITE" id="PS50110"/>
    </source>
</evidence>
<dbReference type="EMBL" id="CAADHO010000002">
    <property type="protein sequence ID" value="VFQ43415.1"/>
    <property type="molecule type" value="Genomic_DNA"/>
</dbReference>
<accession>A0A4U8YIB4</accession>
<dbReference type="InterPro" id="IPR001789">
    <property type="entry name" value="Sig_transdc_resp-reg_receiver"/>
</dbReference>
<dbReference type="SMART" id="SM00448">
    <property type="entry name" value="REC"/>
    <property type="match status" value="1"/>
</dbReference>
<organism evidence="6 7">
    <name type="scientific">Desulfoluna butyratoxydans</name>
    <dbReference type="NCBI Taxonomy" id="231438"/>
    <lineage>
        <taxon>Bacteria</taxon>
        <taxon>Pseudomonadati</taxon>
        <taxon>Thermodesulfobacteriota</taxon>
        <taxon>Desulfobacteria</taxon>
        <taxon>Desulfobacterales</taxon>
        <taxon>Desulfolunaceae</taxon>
        <taxon>Desulfoluna</taxon>
    </lineage>
</organism>
<dbReference type="Gene3D" id="3.40.50.2300">
    <property type="match status" value="1"/>
</dbReference>
<dbReference type="GO" id="GO:0006355">
    <property type="term" value="P:regulation of DNA-templated transcription"/>
    <property type="evidence" value="ECO:0007669"/>
    <property type="project" value="TreeGrafter"/>
</dbReference>
<evidence type="ECO:0000256" key="3">
    <source>
        <dbReference type="ARBA" id="ARBA00023125"/>
    </source>
</evidence>
<dbReference type="InterPro" id="IPR039420">
    <property type="entry name" value="WalR-like"/>
</dbReference>
<proteinExistence type="predicted"/>
<dbReference type="InterPro" id="IPR011006">
    <property type="entry name" value="CheY-like_superfamily"/>
</dbReference>
<dbReference type="GO" id="GO:0005829">
    <property type="term" value="C:cytosol"/>
    <property type="evidence" value="ECO:0007669"/>
    <property type="project" value="TreeGrafter"/>
</dbReference>
<dbReference type="PANTHER" id="PTHR48111">
    <property type="entry name" value="REGULATOR OF RPOS"/>
    <property type="match status" value="1"/>
</dbReference>
<keyword evidence="3" id="KW-0238">DNA-binding</keyword>
<dbReference type="PROSITE" id="PS50110">
    <property type="entry name" value="RESPONSE_REGULATORY"/>
    <property type="match status" value="1"/>
</dbReference>
<dbReference type="RefSeq" id="WP_180137631.1">
    <property type="nucleotide sequence ID" value="NZ_CAADHO010000002.1"/>
</dbReference>
<dbReference type="GO" id="GO:0000976">
    <property type="term" value="F:transcription cis-regulatory region binding"/>
    <property type="evidence" value="ECO:0007669"/>
    <property type="project" value="TreeGrafter"/>
</dbReference>
<evidence type="ECO:0000313" key="7">
    <source>
        <dbReference type="Proteomes" id="UP000507962"/>
    </source>
</evidence>
<keyword evidence="7" id="KW-1185">Reference proteome</keyword>